<keyword evidence="2" id="KW-1185">Reference proteome</keyword>
<organism evidence="1 2">
    <name type="scientific">Phytophthora fragariaefolia</name>
    <dbReference type="NCBI Taxonomy" id="1490495"/>
    <lineage>
        <taxon>Eukaryota</taxon>
        <taxon>Sar</taxon>
        <taxon>Stramenopiles</taxon>
        <taxon>Oomycota</taxon>
        <taxon>Peronosporomycetes</taxon>
        <taxon>Peronosporales</taxon>
        <taxon>Peronosporaceae</taxon>
        <taxon>Phytophthora</taxon>
    </lineage>
</organism>
<evidence type="ECO:0000313" key="1">
    <source>
        <dbReference type="EMBL" id="GMF17260.1"/>
    </source>
</evidence>
<proteinExistence type="predicted"/>
<dbReference type="Proteomes" id="UP001165121">
    <property type="component" value="Unassembled WGS sequence"/>
</dbReference>
<protein>
    <submittedName>
        <fullName evidence="1">Unnamed protein product</fullName>
    </submittedName>
</protein>
<accession>A0A9W6TPI1</accession>
<sequence>MLIAQTPDVSFLNQITGILDERLRSTSSRPKLREASDEVVLTRQPESGRQLPLQVLVDPLVTDVMQKHKKSRKKYYDVVSRGMLLRLQTAYNAGSLAGVIEACVKCVESTVLLIRSADLVSSDEEAFSPVAMRLKDVFATMDMECISNFLT</sequence>
<reference evidence="1" key="1">
    <citation type="submission" date="2023-04" db="EMBL/GenBank/DDBJ databases">
        <title>Phytophthora fragariaefolia NBRC 109709.</title>
        <authorList>
            <person name="Ichikawa N."/>
            <person name="Sato H."/>
            <person name="Tonouchi N."/>
        </authorList>
    </citation>
    <scope>NUCLEOTIDE SEQUENCE</scope>
    <source>
        <strain evidence="1">NBRC 109709</strain>
    </source>
</reference>
<gene>
    <name evidence="1" type="ORF">Pfra01_000114000</name>
</gene>
<comment type="caution">
    <text evidence="1">The sequence shown here is derived from an EMBL/GenBank/DDBJ whole genome shotgun (WGS) entry which is preliminary data.</text>
</comment>
<name>A0A9W6TPI1_9STRA</name>
<dbReference type="AlphaFoldDB" id="A0A9W6TPI1"/>
<evidence type="ECO:0000313" key="2">
    <source>
        <dbReference type="Proteomes" id="UP001165121"/>
    </source>
</evidence>
<dbReference type="EMBL" id="BSXT01000090">
    <property type="protein sequence ID" value="GMF17260.1"/>
    <property type="molecule type" value="Genomic_DNA"/>
</dbReference>